<dbReference type="AlphaFoldDB" id="A0A1H0A3H7"/>
<organism evidence="2 3">
    <name type="scientific">Lentzea albidocapillata subsp. violacea</name>
    <dbReference type="NCBI Taxonomy" id="128104"/>
    <lineage>
        <taxon>Bacteria</taxon>
        <taxon>Bacillati</taxon>
        <taxon>Actinomycetota</taxon>
        <taxon>Actinomycetes</taxon>
        <taxon>Pseudonocardiales</taxon>
        <taxon>Pseudonocardiaceae</taxon>
        <taxon>Lentzea</taxon>
    </lineage>
</organism>
<accession>A0A1H0A3H7</accession>
<protein>
    <submittedName>
        <fullName evidence="2">Uncharacterized protein</fullName>
    </submittedName>
</protein>
<evidence type="ECO:0000313" key="2">
    <source>
        <dbReference type="EMBL" id="SDN28362.1"/>
    </source>
</evidence>
<name>A0A1H0A3H7_9PSEU</name>
<proteinExistence type="predicted"/>
<dbReference type="Proteomes" id="UP000199682">
    <property type="component" value="Unassembled WGS sequence"/>
</dbReference>
<gene>
    <name evidence="2" type="ORF">SAMN04488074_14327</name>
</gene>
<reference evidence="3" key="1">
    <citation type="submission" date="2016-10" db="EMBL/GenBank/DDBJ databases">
        <authorList>
            <person name="Varghese N."/>
            <person name="Submissions S."/>
        </authorList>
    </citation>
    <scope>NUCLEOTIDE SEQUENCE [LARGE SCALE GENOMIC DNA]</scope>
    <source>
        <strain evidence="3">DSM 44796</strain>
    </source>
</reference>
<sequence length="227" mass="25380">MSDCRAGVRVQRSRRFTRIPDATSAAERDTPRTRVCTRASPGAGWHERPDTPYPARDTAHAGTPPLPPRARGCGGRGGSHTATAVRPRQPRSGRGVPLHWLWRTGPRRAGRARRGPHRLVRRPRSAHPRDPRRADAGRAESRRPPRRRLDGGGAGRCAHRRVSVSGHLRRRAARGHRERPTQWPVDRHLGLSSDTTTSVVRAGERRRASLAQRRTPPCTRRPGRSRV</sequence>
<feature type="region of interest" description="Disordered" evidence="1">
    <location>
        <begin position="15"/>
        <end position="227"/>
    </location>
</feature>
<dbReference type="EMBL" id="FNET01000043">
    <property type="protein sequence ID" value="SDN28362.1"/>
    <property type="molecule type" value="Genomic_DNA"/>
</dbReference>
<evidence type="ECO:0000313" key="3">
    <source>
        <dbReference type="Proteomes" id="UP000199682"/>
    </source>
</evidence>
<feature type="compositionally biased region" description="Basic residues" evidence="1">
    <location>
        <begin position="105"/>
        <end position="126"/>
    </location>
</feature>
<feature type="compositionally biased region" description="Basic residues" evidence="1">
    <location>
        <begin position="157"/>
        <end position="177"/>
    </location>
</feature>
<feature type="compositionally biased region" description="Basic and acidic residues" evidence="1">
    <location>
        <begin position="127"/>
        <end position="150"/>
    </location>
</feature>
<evidence type="ECO:0000256" key="1">
    <source>
        <dbReference type="SAM" id="MobiDB-lite"/>
    </source>
</evidence>